<accession>A0A928DQ07</accession>
<evidence type="ECO:0000313" key="3">
    <source>
        <dbReference type="Proteomes" id="UP000725649"/>
    </source>
</evidence>
<feature type="transmembrane region" description="Helical" evidence="1">
    <location>
        <begin position="109"/>
        <end position="128"/>
    </location>
</feature>
<evidence type="ECO:0000256" key="1">
    <source>
        <dbReference type="SAM" id="Phobius"/>
    </source>
</evidence>
<dbReference type="AlphaFoldDB" id="A0A928DQ07"/>
<protein>
    <submittedName>
        <fullName evidence="2">Bax inhibitor-1/YccA family protein</fullName>
    </submittedName>
</protein>
<organism evidence="2 3">
    <name type="scientific">Candidatus Avelusimicrobium gallicola</name>
    <dbReference type="NCBI Taxonomy" id="2562704"/>
    <lineage>
        <taxon>Bacteria</taxon>
        <taxon>Pseudomonadati</taxon>
        <taxon>Elusimicrobiota</taxon>
        <taxon>Elusimicrobia</taxon>
        <taxon>Elusimicrobiales</taxon>
        <taxon>Elusimicrobiaceae</taxon>
        <taxon>Candidatus Avelusimicrobium</taxon>
    </lineage>
</organism>
<feature type="transmembrane region" description="Helical" evidence="1">
    <location>
        <begin position="215"/>
        <end position="236"/>
    </location>
</feature>
<dbReference type="InterPro" id="IPR010539">
    <property type="entry name" value="BaxI_1-like"/>
</dbReference>
<feature type="transmembrane region" description="Helical" evidence="1">
    <location>
        <begin position="56"/>
        <end position="76"/>
    </location>
</feature>
<gene>
    <name evidence="2" type="ORF">E7027_04300</name>
</gene>
<dbReference type="PANTHER" id="PTHR41282:SF1">
    <property type="entry name" value="CONSERVED TRANSMEMBRANE PROTEIN-RELATED"/>
    <property type="match status" value="1"/>
</dbReference>
<feature type="transmembrane region" description="Helical" evidence="1">
    <location>
        <begin position="173"/>
        <end position="195"/>
    </location>
</feature>
<dbReference type="PIRSF" id="PIRSF009160">
    <property type="entry name" value="UCP009160"/>
    <property type="match status" value="1"/>
</dbReference>
<keyword evidence="1" id="KW-0812">Transmembrane</keyword>
<keyword evidence="1" id="KW-0472">Membrane</keyword>
<evidence type="ECO:0000313" key="2">
    <source>
        <dbReference type="EMBL" id="MBE6421336.1"/>
    </source>
</evidence>
<comment type="caution">
    <text evidence="2">The sequence shown here is derived from an EMBL/GenBank/DDBJ whole genome shotgun (WGS) entry which is preliminary data.</text>
</comment>
<feature type="transmembrane region" description="Helical" evidence="1">
    <location>
        <begin position="83"/>
        <end position="103"/>
    </location>
</feature>
<feature type="transmembrane region" description="Helical" evidence="1">
    <location>
        <begin position="31"/>
        <end position="50"/>
    </location>
</feature>
<keyword evidence="1" id="KW-1133">Transmembrane helix</keyword>
<reference evidence="2" key="1">
    <citation type="submission" date="2019-04" db="EMBL/GenBank/DDBJ databases">
        <title>Evolution of Biomass-Degrading Anaerobic Consortia Revealed by Metagenomics.</title>
        <authorList>
            <person name="Peng X."/>
        </authorList>
    </citation>
    <scope>NUCLEOTIDE SEQUENCE</scope>
    <source>
        <strain evidence="2">SIG66</strain>
    </source>
</reference>
<dbReference type="Proteomes" id="UP000725649">
    <property type="component" value="Unassembled WGS sequence"/>
</dbReference>
<dbReference type="PANTHER" id="PTHR41282">
    <property type="entry name" value="CONSERVED TRANSMEMBRANE PROTEIN-RELATED"/>
    <property type="match status" value="1"/>
</dbReference>
<dbReference type="EMBL" id="SUVG01000004">
    <property type="protein sequence ID" value="MBE6421336.1"/>
    <property type="molecule type" value="Genomic_DNA"/>
</dbReference>
<name>A0A928DQ07_9BACT</name>
<dbReference type="Pfam" id="PF12811">
    <property type="entry name" value="BaxI_1"/>
    <property type="match status" value="1"/>
</dbReference>
<proteinExistence type="predicted"/>
<sequence>MASNPVFNEGAFERAQQNMRSATQVMTLQGTINKTFLLLFLCVVGGMLAWKNYMAWIAYLTPISLGALVIAFITCFRPKISPFTAPVYAFAEGLLLGIISAAYNARFQGIVFNAVAITLLVFFFMLFIYRMRIIPVTKKLRLGITSATAAIAVFYIGSWLLSLFGVNISYLTSASPLSIGISVVVCAVAAFNFLLDFDFIDQMTGRFAAPKFMEWYAGFGLVVTLVWLYIEILNLLGKMQSRK</sequence>
<feature type="transmembrane region" description="Helical" evidence="1">
    <location>
        <begin position="140"/>
        <end position="161"/>
    </location>
</feature>